<gene>
    <name evidence="2" type="ORF">Q649_00957</name>
</gene>
<accession>W3TXH7</accession>
<evidence type="ECO:0000256" key="1">
    <source>
        <dbReference type="SAM" id="Phobius"/>
    </source>
</evidence>
<keyword evidence="1" id="KW-1133">Transmembrane helix</keyword>
<organism evidence="2 3">
    <name type="scientific">Bartonella quintana JK 73</name>
    <dbReference type="NCBI Taxonomy" id="1402976"/>
    <lineage>
        <taxon>Bacteria</taxon>
        <taxon>Pseudomonadati</taxon>
        <taxon>Pseudomonadota</taxon>
        <taxon>Alphaproteobacteria</taxon>
        <taxon>Hyphomicrobiales</taxon>
        <taxon>Bartonellaceae</taxon>
        <taxon>Bartonella</taxon>
    </lineage>
</organism>
<sequence>MALRSYAMAIAIFIKYNISYCLSYYVNWSLDVFAMGNRTMVRFFFILLPSICQSLVPLFHGTFSITNSNSLLKKKS</sequence>
<proteinExistence type="predicted"/>
<keyword evidence="1" id="KW-0472">Membrane</keyword>
<dbReference type="EMBL" id="AZZX01000009">
    <property type="protein sequence ID" value="ETS16002.1"/>
    <property type="molecule type" value="Genomic_DNA"/>
</dbReference>
<reference evidence="2 3" key="1">
    <citation type="submission" date="2013-12" db="EMBL/GenBank/DDBJ databases">
        <title>The Genome Sequence of Bartonella quintana JK 73.</title>
        <authorList>
            <consortium name="The Broad Institute Genomics Platform"/>
            <consortium name="The Broad Institute Genome Sequencing Center for Infectious Disease"/>
            <person name="Feldgarden M."/>
            <person name="Kirby J."/>
            <person name="Birtles R."/>
            <person name="Dasch G."/>
            <person name="Hendrix L."/>
            <person name="Koehler J."/>
            <person name="Kosoy M."/>
            <person name="Young S."/>
            <person name="Zeng Q."/>
            <person name="Gargeya S."/>
            <person name="Fitzgerald M."/>
            <person name="Abouelleil A."/>
            <person name="Alvarado L."/>
            <person name="Chapman S.B."/>
            <person name="Gainer-Dewar J."/>
            <person name="Goldberg J."/>
            <person name="Griggs A."/>
            <person name="Gujja S."/>
            <person name="Hansen M."/>
            <person name="Howarth C."/>
            <person name="Imamovic A."/>
            <person name="Ireland A."/>
            <person name="Larimer J."/>
            <person name="McCowan C."/>
            <person name="Murphy C."/>
            <person name="Pearson M."/>
            <person name="Poon T.W."/>
            <person name="Priest M."/>
            <person name="Roberts A."/>
            <person name="Saif S."/>
            <person name="Shea T."/>
            <person name="Sykes S."/>
            <person name="Wortman J."/>
            <person name="Nusbaum C."/>
            <person name="Birren B."/>
        </authorList>
    </citation>
    <scope>NUCLEOTIDE SEQUENCE [LARGE SCALE GENOMIC DNA]</scope>
    <source>
        <strain evidence="2 3">JK 73</strain>
    </source>
</reference>
<dbReference type="Proteomes" id="UP000018945">
    <property type="component" value="Unassembled WGS sequence"/>
</dbReference>
<name>W3TXH7_BARQI</name>
<comment type="caution">
    <text evidence="2">The sequence shown here is derived from an EMBL/GenBank/DDBJ whole genome shotgun (WGS) entry which is preliminary data.</text>
</comment>
<feature type="transmembrane region" description="Helical" evidence="1">
    <location>
        <begin position="40"/>
        <end position="60"/>
    </location>
</feature>
<dbReference type="HOGENOM" id="CLU_2647181_0_0_5"/>
<protein>
    <submittedName>
        <fullName evidence="2">Uncharacterized protein</fullName>
    </submittedName>
</protein>
<keyword evidence="1" id="KW-0812">Transmembrane</keyword>
<evidence type="ECO:0000313" key="3">
    <source>
        <dbReference type="Proteomes" id="UP000018945"/>
    </source>
</evidence>
<dbReference type="AlphaFoldDB" id="W3TXH7"/>
<evidence type="ECO:0000313" key="2">
    <source>
        <dbReference type="EMBL" id="ETS16002.1"/>
    </source>
</evidence>
<feature type="transmembrane region" description="Helical" evidence="1">
    <location>
        <begin position="6"/>
        <end position="28"/>
    </location>
</feature>